<evidence type="ECO:0000256" key="6">
    <source>
        <dbReference type="ARBA" id="ARBA00023125"/>
    </source>
</evidence>
<evidence type="ECO:0000256" key="4">
    <source>
        <dbReference type="ARBA" id="ARBA00023015"/>
    </source>
</evidence>
<dbReference type="GO" id="GO:0003700">
    <property type="term" value="F:DNA-binding transcription factor activity"/>
    <property type="evidence" value="ECO:0007669"/>
    <property type="project" value="InterPro"/>
</dbReference>
<reference evidence="11 12" key="1">
    <citation type="journal article" date="2018" name="Mol. Plant">
        <title>The genome of Artemisia annua provides insight into the evolution of Asteraceae family and artemisinin biosynthesis.</title>
        <authorList>
            <person name="Shen Q."/>
            <person name="Zhang L."/>
            <person name="Liao Z."/>
            <person name="Wang S."/>
            <person name="Yan T."/>
            <person name="Shi P."/>
            <person name="Liu M."/>
            <person name="Fu X."/>
            <person name="Pan Q."/>
            <person name="Wang Y."/>
            <person name="Lv Z."/>
            <person name="Lu X."/>
            <person name="Zhang F."/>
            <person name="Jiang W."/>
            <person name="Ma Y."/>
            <person name="Chen M."/>
            <person name="Hao X."/>
            <person name="Li L."/>
            <person name="Tang Y."/>
            <person name="Lv G."/>
            <person name="Zhou Y."/>
            <person name="Sun X."/>
            <person name="Brodelius P.E."/>
            <person name="Rose J.K.C."/>
            <person name="Tang K."/>
        </authorList>
    </citation>
    <scope>NUCLEOTIDE SEQUENCE [LARGE SCALE GENOMIC DNA]</scope>
    <source>
        <strain evidence="12">cv. Huhao1</strain>
        <tissue evidence="11">Leaf</tissue>
    </source>
</reference>
<comment type="similarity">
    <text evidence="9">Belongs to the HSF family.</text>
</comment>
<dbReference type="AlphaFoldDB" id="A0A2U1LWP7"/>
<sequence>MDKDEFYGVARFVIKLYKMVSDKDTNSIISWGSSGTSFIIFDEHRFTSEILPSYFNTSRLDSFSTQLNNYGFNKTGGSHLEFEHKHFQEGKQHLLKTINWRSKQSKVINNTSSLCVATNEFKAAFGKVCVGQKQNFNRIQRFKLDMEKTLLEVQNITESLSNNPIFTFSKDIGGKRKFGDLDSSIVFVDIEKDLEAFYNQFEVPESGIDVFQTLRDWTHNVATGRGGRAGCGRRVPDFLQKLYNMVEKQEIDDLISWKLPSRDSFVIWDTNKFATHVLPMYFNHSNFSSFNSQLNIYEFKKVNWECHEYANEWFLGGREDFLQNITRRPKRQQRMDHTMTCTLAEMEMLTHRLKTIQQEQKSKITWISYYEEQMRSSVDGLKEMAVNMANITSKLTLKSIENLEHVKKAKLVIEDDVIGNMEGQTLEVNELGEDPSALEENNNDVAESFFQELELDYEAVDKYLEMDETWIVHREIAHYLSAQQKLESD</sequence>
<evidence type="ECO:0000256" key="3">
    <source>
        <dbReference type="ARBA" id="ARBA00022553"/>
    </source>
</evidence>
<keyword evidence="8" id="KW-0539">Nucleus</keyword>
<keyword evidence="12" id="KW-1185">Reference proteome</keyword>
<evidence type="ECO:0000256" key="8">
    <source>
        <dbReference type="ARBA" id="ARBA00023242"/>
    </source>
</evidence>
<dbReference type="Pfam" id="PF00447">
    <property type="entry name" value="HSF_DNA-bind"/>
    <property type="match status" value="2"/>
</dbReference>
<keyword evidence="6 11" id="KW-0238">DNA-binding</keyword>
<feature type="domain" description="HSF-type DNA-binding" evidence="10">
    <location>
        <begin position="234"/>
        <end position="328"/>
    </location>
</feature>
<proteinExistence type="inferred from homology"/>
<dbReference type="EMBL" id="PKPP01007432">
    <property type="protein sequence ID" value="PWA53407.1"/>
    <property type="molecule type" value="Genomic_DNA"/>
</dbReference>
<feature type="domain" description="HSF-type DNA-binding" evidence="10">
    <location>
        <begin position="8"/>
        <end position="101"/>
    </location>
</feature>
<keyword evidence="5 11" id="KW-0346">Stress response</keyword>
<accession>A0A2U1LWP7</accession>
<dbReference type="PANTHER" id="PTHR10015">
    <property type="entry name" value="HEAT SHOCK TRANSCRIPTION FACTOR"/>
    <property type="match status" value="1"/>
</dbReference>
<dbReference type="GO" id="GO:0006357">
    <property type="term" value="P:regulation of transcription by RNA polymerase II"/>
    <property type="evidence" value="ECO:0007669"/>
    <property type="project" value="TreeGrafter"/>
</dbReference>
<dbReference type="SUPFAM" id="SSF46785">
    <property type="entry name" value="Winged helix' DNA-binding domain"/>
    <property type="match status" value="2"/>
</dbReference>
<keyword evidence="4" id="KW-0805">Transcription regulation</keyword>
<dbReference type="InterPro" id="IPR036390">
    <property type="entry name" value="WH_DNA-bd_sf"/>
</dbReference>
<comment type="subunit">
    <text evidence="2">Homotrimer.</text>
</comment>
<dbReference type="FunFam" id="1.10.10.10:FF:000037">
    <property type="entry name" value="Heat stress transcription factor B-4"/>
    <property type="match status" value="2"/>
</dbReference>
<dbReference type="Proteomes" id="UP000245207">
    <property type="component" value="Unassembled WGS sequence"/>
</dbReference>
<comment type="subcellular location">
    <subcellularLocation>
        <location evidence="1">Nucleus</location>
    </subcellularLocation>
</comment>
<evidence type="ECO:0000256" key="7">
    <source>
        <dbReference type="ARBA" id="ARBA00023163"/>
    </source>
</evidence>
<dbReference type="STRING" id="35608.A0A2U1LWP7"/>
<evidence type="ECO:0000256" key="9">
    <source>
        <dbReference type="RuleBase" id="RU004020"/>
    </source>
</evidence>
<dbReference type="SMART" id="SM00415">
    <property type="entry name" value="HSF"/>
    <property type="match status" value="2"/>
</dbReference>
<evidence type="ECO:0000256" key="1">
    <source>
        <dbReference type="ARBA" id="ARBA00004123"/>
    </source>
</evidence>
<protein>
    <submittedName>
        <fullName evidence="11">Winged helix-turn-helix DNA-binding domain, Heat shock transcription factor family</fullName>
    </submittedName>
</protein>
<evidence type="ECO:0000259" key="10">
    <source>
        <dbReference type="SMART" id="SM00415"/>
    </source>
</evidence>
<evidence type="ECO:0000313" key="12">
    <source>
        <dbReference type="Proteomes" id="UP000245207"/>
    </source>
</evidence>
<dbReference type="InterPro" id="IPR036388">
    <property type="entry name" value="WH-like_DNA-bd_sf"/>
</dbReference>
<evidence type="ECO:0000313" key="11">
    <source>
        <dbReference type="EMBL" id="PWA53407.1"/>
    </source>
</evidence>
<gene>
    <name evidence="11" type="ORF">CTI12_AA444340</name>
</gene>
<evidence type="ECO:0000256" key="5">
    <source>
        <dbReference type="ARBA" id="ARBA00023016"/>
    </source>
</evidence>
<dbReference type="InterPro" id="IPR000232">
    <property type="entry name" value="HSF_DNA-bd"/>
</dbReference>
<name>A0A2U1LWP7_ARTAN</name>
<evidence type="ECO:0000256" key="2">
    <source>
        <dbReference type="ARBA" id="ARBA00011233"/>
    </source>
</evidence>
<dbReference type="PANTHER" id="PTHR10015:SF304">
    <property type="entry name" value="HEAT STRESS TRANSCRIPTION FACTOR B-4B"/>
    <property type="match status" value="1"/>
</dbReference>
<dbReference type="GO" id="GO:0000978">
    <property type="term" value="F:RNA polymerase II cis-regulatory region sequence-specific DNA binding"/>
    <property type="evidence" value="ECO:0007669"/>
    <property type="project" value="TreeGrafter"/>
</dbReference>
<comment type="caution">
    <text evidence="11">The sequence shown here is derived from an EMBL/GenBank/DDBJ whole genome shotgun (WGS) entry which is preliminary data.</text>
</comment>
<dbReference type="Gene3D" id="1.10.10.10">
    <property type="entry name" value="Winged helix-like DNA-binding domain superfamily/Winged helix DNA-binding domain"/>
    <property type="match status" value="2"/>
</dbReference>
<keyword evidence="3" id="KW-0597">Phosphoprotein</keyword>
<dbReference type="OrthoDB" id="1613807at2759"/>
<organism evidence="11 12">
    <name type="scientific">Artemisia annua</name>
    <name type="common">Sweet wormwood</name>
    <dbReference type="NCBI Taxonomy" id="35608"/>
    <lineage>
        <taxon>Eukaryota</taxon>
        <taxon>Viridiplantae</taxon>
        <taxon>Streptophyta</taxon>
        <taxon>Embryophyta</taxon>
        <taxon>Tracheophyta</taxon>
        <taxon>Spermatophyta</taxon>
        <taxon>Magnoliopsida</taxon>
        <taxon>eudicotyledons</taxon>
        <taxon>Gunneridae</taxon>
        <taxon>Pentapetalae</taxon>
        <taxon>asterids</taxon>
        <taxon>campanulids</taxon>
        <taxon>Asterales</taxon>
        <taxon>Asteraceae</taxon>
        <taxon>Asteroideae</taxon>
        <taxon>Anthemideae</taxon>
        <taxon>Artemisiinae</taxon>
        <taxon>Artemisia</taxon>
    </lineage>
</organism>
<dbReference type="GO" id="GO:0005634">
    <property type="term" value="C:nucleus"/>
    <property type="evidence" value="ECO:0007669"/>
    <property type="project" value="UniProtKB-SubCell"/>
</dbReference>
<keyword evidence="7" id="KW-0804">Transcription</keyword>
<dbReference type="PRINTS" id="PR00056">
    <property type="entry name" value="HSFDOMAIN"/>
</dbReference>